<dbReference type="KEGG" id="osa:136351127"/>
<sequence>MQSLAISLLLSETHSLFSHTKTSSLLSLLFLSSSKMSEQNTDGSQVPVNLLDEFLAEDEIIDDLLTEATVVVQSTIEGLQNEASDHRHHPRKHIKRPREEAHQQLVNDYFSENPLYPSKIFRRRFRMSRPLFLRIVEALGQWSVYFTQRVDAVNRKGLSPLQKCTAAIRQLATGSGADELDEYLKIGETTAMEAMKNFVKGLQDVFGERYLRRPTMEDTERLLQLGEKRGFPGMFGSIDCMHWHWERCPVAWKGQFTRGDQKVPTLILEAVASHDLWIWHAFFGAAGSNNDINVLNQSTVFIKELKGQAPRVQYMVNGNQYNTGYFLADGIYPEWAVFVKSIRLPNTEKEKLYADMQEGARKDIERAFGVLQRRFCILKRPARLYDRGVLRDVVLACIILHNMIVEDEKETRIIEEDLDLNVPPSSSTVQEPEFSPEQNTPFDRVLEKDISIRDRAAHNRLKKDLVEHIWNKFGGAAHRTGN</sequence>
<dbReference type="KEGG" id="osa:107282091"/>
<dbReference type="GeneID" id="107282091"/>
<proteinExistence type="predicted"/>
<reference evidence="1" key="1">
    <citation type="journal article" date="2003" name="Nature">
        <title>An active DNA transposon family in rice.</title>
        <authorList>
            <person name="Jiang N."/>
            <person name="Bao Z."/>
            <person name="Zhang X."/>
            <person name="Hirochika H."/>
            <person name="Eddy S.R."/>
            <person name="McCouch S.R."/>
            <person name="Wessler S.R."/>
        </authorList>
    </citation>
    <scope>NUCLEOTIDE SEQUENCE</scope>
</reference>
<dbReference type="Pfam" id="PF04827">
    <property type="entry name" value="Plant_tran"/>
    <property type="match status" value="1"/>
</dbReference>
<evidence type="ECO:0000313" key="1">
    <source>
        <dbReference type="EMBL" id="DAA00398.1"/>
    </source>
</evidence>
<dbReference type="GeneID" id="9267628"/>
<dbReference type="RefSeq" id="XP_066160019.1">
    <property type="nucleotide sequence ID" value="XM_066303922.1"/>
</dbReference>
<dbReference type="PANTHER" id="PTHR47150:SF6">
    <property type="entry name" value="OS01G0872900 PROTEIN"/>
    <property type="match status" value="1"/>
</dbReference>
<dbReference type="EMBL" id="BK000586">
    <property type="protein sequence ID" value="DAA00398.1"/>
    <property type="molecule type" value="Genomic_DNA"/>
</dbReference>
<dbReference type="AlphaFoldDB" id="Q7PC91"/>
<dbReference type="InterPro" id="IPR006912">
    <property type="entry name" value="Harbinger_derived_prot"/>
</dbReference>
<name>Q7PC91_ORYSJ</name>
<organism evidence="1">
    <name type="scientific">Oryza sativa subsp. japonica</name>
    <name type="common">Rice</name>
    <dbReference type="NCBI Taxonomy" id="39947"/>
    <lineage>
        <taxon>Eukaryota</taxon>
        <taxon>Viridiplantae</taxon>
        <taxon>Streptophyta</taxon>
        <taxon>Embryophyta</taxon>
        <taxon>Tracheophyta</taxon>
        <taxon>Spermatophyta</taxon>
        <taxon>Magnoliopsida</taxon>
        <taxon>Liliopsida</taxon>
        <taxon>Poales</taxon>
        <taxon>Poaceae</taxon>
        <taxon>BOP clade</taxon>
        <taxon>Oryzoideae</taxon>
        <taxon>Oryzeae</taxon>
        <taxon>Oryzinae</taxon>
        <taxon>Oryza</taxon>
        <taxon>Oryza sativa</taxon>
    </lineage>
</organism>
<dbReference type="PANTHER" id="PTHR47150">
    <property type="entry name" value="OS12G0169200 PROTEIN"/>
    <property type="match status" value="1"/>
</dbReference>
<accession>Q7PC91</accession>
<dbReference type="RefSeq" id="XP_066167340.1">
    <property type="nucleotide sequence ID" value="XM_066311243.1"/>
</dbReference>
<dbReference type="GeneID" id="136351127"/>
<protein>
    <submittedName>
        <fullName evidence="1">Putative transposase</fullName>
    </submittedName>
</protein>
<dbReference type="RefSeq" id="XP_066167597.1">
    <property type="nucleotide sequence ID" value="XM_066311500.1"/>
</dbReference>